<dbReference type="EMBL" id="QYUQ01000002">
    <property type="protein sequence ID" value="RJG01068.1"/>
    <property type="molecule type" value="Genomic_DNA"/>
</dbReference>
<reference evidence="4" key="1">
    <citation type="submission" date="2018-09" db="EMBL/GenBank/DDBJ databases">
        <authorList>
            <person name="Zhu H."/>
        </authorList>
    </citation>
    <scope>NUCLEOTIDE SEQUENCE [LARGE SCALE GENOMIC DNA]</scope>
    <source>
        <strain evidence="4">K1S02-23</strain>
    </source>
</reference>
<evidence type="ECO:0000313" key="4">
    <source>
        <dbReference type="Proteomes" id="UP000266327"/>
    </source>
</evidence>
<dbReference type="SUPFAM" id="SSF50370">
    <property type="entry name" value="Ricin B-like lectins"/>
    <property type="match status" value="1"/>
</dbReference>
<feature type="chain" id="PRO_5017487509" description="Ricin B lectin domain-containing protein" evidence="1">
    <location>
        <begin position="32"/>
        <end position="684"/>
    </location>
</feature>
<dbReference type="Gene3D" id="2.80.10.50">
    <property type="match status" value="1"/>
</dbReference>
<dbReference type="AlphaFoldDB" id="A0A3A3FXY0"/>
<sequence length="684" mass="72558">MTFAISLPLVKLLAIALVAPLLLNCSGGSSGGTAAGQAAVADGGPVDAAPGSTPPADTPQAALTVTAIENAKAGSSGWQLVNPAVNHEIEGYASLTSVNRGGDIDFLVNTSAATYNIEVYRMGYYGGAGARLLQSVANIARQDQPLPCLNPDNVIECDWNVSLRLHIPDAQTDPKSSEYWASGIYLARLSTNTTPVKDSYVIFVVRDDARAARYVQQLPVSTYQAYNFWGGKSLYTGCETHPNGWGCGPGQLPATAVSFNRPYGRGVNAASSPGVGAGEFLTNVQPARAGYMISNAGWDYNMLRWVEKQGYDTKYISNLDLHENSAVLQQAKAFVSAGHDEYYSKAMWDRLVQARAAGINLAFFSANQIYWQVRFVDGAYGATKKNRIMICYRGGGDPVTDNNLTTDQFRFLGRPEAGLVGNQYVTDPVVGDITISNAGHWLFAQTGATDGALLKGLLGYEVNSYMEGISPAQTKRLASSPFTFNGANMTSDVTYYVDQSTAQVFSTGSIQWSWGLDAYIPGNLRPDYTSPVAQAFTANLFAAIGEQNLATLAQPAAGLVLGIPAGDLSGAQVLANAAASSHSRINQWRLVASGDSDYYHVVARANGLCLQALATSAGAQAVTRDCSGADRQKWRFDAVDAGMVRLVEKAAGLCLQAPGAPGPGLTVEACGNKGSQHWVRTALN</sequence>
<dbReference type="InterPro" id="IPR000772">
    <property type="entry name" value="Ricin_B_lectin"/>
</dbReference>
<dbReference type="InterPro" id="IPR035992">
    <property type="entry name" value="Ricin_B-like_lectins"/>
</dbReference>
<proteinExistence type="predicted"/>
<dbReference type="PROSITE" id="PS50231">
    <property type="entry name" value="RICIN_B_LECTIN"/>
    <property type="match status" value="1"/>
</dbReference>
<evidence type="ECO:0000256" key="1">
    <source>
        <dbReference type="SAM" id="SignalP"/>
    </source>
</evidence>
<organism evidence="3 4">
    <name type="scientific">Noviherbaspirillum sedimenti</name>
    <dbReference type="NCBI Taxonomy" id="2320865"/>
    <lineage>
        <taxon>Bacteria</taxon>
        <taxon>Pseudomonadati</taxon>
        <taxon>Pseudomonadota</taxon>
        <taxon>Betaproteobacteria</taxon>
        <taxon>Burkholderiales</taxon>
        <taxon>Oxalobacteraceae</taxon>
        <taxon>Noviherbaspirillum</taxon>
    </lineage>
</organism>
<evidence type="ECO:0000313" key="3">
    <source>
        <dbReference type="EMBL" id="RJG01068.1"/>
    </source>
</evidence>
<evidence type="ECO:0000259" key="2">
    <source>
        <dbReference type="SMART" id="SM00458"/>
    </source>
</evidence>
<dbReference type="SMART" id="SM00458">
    <property type="entry name" value="RICIN"/>
    <property type="match status" value="1"/>
</dbReference>
<comment type="caution">
    <text evidence="3">The sequence shown here is derived from an EMBL/GenBank/DDBJ whole genome shotgun (WGS) entry which is preliminary data.</text>
</comment>
<name>A0A3A3FXY0_9BURK</name>
<feature type="domain" description="Ricin B lectin" evidence="2">
    <location>
        <begin position="545"/>
        <end position="681"/>
    </location>
</feature>
<dbReference type="Pfam" id="PF14200">
    <property type="entry name" value="RicinB_lectin_2"/>
    <property type="match status" value="1"/>
</dbReference>
<feature type="signal peptide" evidence="1">
    <location>
        <begin position="1"/>
        <end position="31"/>
    </location>
</feature>
<dbReference type="CDD" id="cd00161">
    <property type="entry name" value="beta-trefoil_Ricin-like"/>
    <property type="match status" value="1"/>
</dbReference>
<accession>A0A3A3FXY0</accession>
<keyword evidence="4" id="KW-1185">Reference proteome</keyword>
<dbReference type="Pfam" id="PF20254">
    <property type="entry name" value="DMFA2_C"/>
    <property type="match status" value="1"/>
</dbReference>
<protein>
    <recommendedName>
        <fullName evidence="2">Ricin B lectin domain-containing protein</fullName>
    </recommendedName>
</protein>
<dbReference type="Proteomes" id="UP000266327">
    <property type="component" value="Unassembled WGS sequence"/>
</dbReference>
<keyword evidence="1" id="KW-0732">Signal</keyword>
<gene>
    <name evidence="3" type="ORF">D3878_05280</name>
</gene>
<dbReference type="InterPro" id="IPR046540">
    <property type="entry name" value="DMFA2_C"/>
</dbReference>